<comment type="caution">
    <text evidence="2">The sequence shown here is derived from an EMBL/GenBank/DDBJ whole genome shotgun (WGS) entry which is preliminary data.</text>
</comment>
<dbReference type="EMBL" id="JAABOP010000001">
    <property type="protein sequence ID" value="NER09753.1"/>
    <property type="molecule type" value="Genomic_DNA"/>
</dbReference>
<dbReference type="Pfam" id="PF13715">
    <property type="entry name" value="CarbopepD_reg_2"/>
    <property type="match status" value="1"/>
</dbReference>
<dbReference type="SUPFAM" id="SSF49452">
    <property type="entry name" value="Starch-binding domain-like"/>
    <property type="match status" value="1"/>
</dbReference>
<protein>
    <recommendedName>
        <fullName evidence="4">Carboxypeptidase-like regulatory domain-containing protein</fullName>
    </recommendedName>
</protein>
<keyword evidence="3" id="KW-1185">Reference proteome</keyword>
<accession>A0A6P0UER4</accession>
<name>A0A6P0UER4_9FLAO</name>
<reference evidence="2 3" key="1">
    <citation type="submission" date="2020-01" db="EMBL/GenBank/DDBJ databases">
        <title>Muriicola jejuensis KCTC 22299.</title>
        <authorList>
            <person name="Wang G."/>
        </authorList>
    </citation>
    <scope>NUCLEOTIDE SEQUENCE [LARGE SCALE GENOMIC DNA]</scope>
    <source>
        <strain evidence="2 3">KCTC 22299</strain>
    </source>
</reference>
<keyword evidence="1" id="KW-0732">Signal</keyword>
<evidence type="ECO:0000313" key="3">
    <source>
        <dbReference type="Proteomes" id="UP000468443"/>
    </source>
</evidence>
<dbReference type="InterPro" id="IPR013784">
    <property type="entry name" value="Carb-bd-like_fold"/>
</dbReference>
<proteinExistence type="predicted"/>
<dbReference type="GO" id="GO:0030246">
    <property type="term" value="F:carbohydrate binding"/>
    <property type="evidence" value="ECO:0007669"/>
    <property type="project" value="InterPro"/>
</dbReference>
<gene>
    <name evidence="2" type="ORF">GWK09_04455</name>
</gene>
<organism evidence="2 3">
    <name type="scientific">Muriicola jejuensis</name>
    <dbReference type="NCBI Taxonomy" id="504488"/>
    <lineage>
        <taxon>Bacteria</taxon>
        <taxon>Pseudomonadati</taxon>
        <taxon>Bacteroidota</taxon>
        <taxon>Flavobacteriia</taxon>
        <taxon>Flavobacteriales</taxon>
        <taxon>Flavobacteriaceae</taxon>
        <taxon>Muriicola</taxon>
    </lineage>
</organism>
<evidence type="ECO:0000313" key="2">
    <source>
        <dbReference type="EMBL" id="NER09753.1"/>
    </source>
</evidence>
<dbReference type="AlphaFoldDB" id="A0A6P0UER4"/>
<sequence>MKNIIWIIALLLSSGLYAQESGILAGTIKDQEVFDEGVVYAQVRLKDTNFKTQTNFRGNFELKNITPGTYILEVSYAGYDTLEIPVLIQAGENTQITQYMSAKMLSMEDLSSLKVKPAASTTNRESDLGADRKR</sequence>
<evidence type="ECO:0000256" key="1">
    <source>
        <dbReference type="SAM" id="SignalP"/>
    </source>
</evidence>
<feature type="chain" id="PRO_5026805546" description="Carboxypeptidase-like regulatory domain-containing protein" evidence="1">
    <location>
        <begin position="19"/>
        <end position="134"/>
    </location>
</feature>
<feature type="signal peptide" evidence="1">
    <location>
        <begin position="1"/>
        <end position="18"/>
    </location>
</feature>
<dbReference type="RefSeq" id="WP_163691793.1">
    <property type="nucleotide sequence ID" value="NZ_FXTW01000001.1"/>
</dbReference>
<dbReference type="Proteomes" id="UP000468443">
    <property type="component" value="Unassembled WGS sequence"/>
</dbReference>
<dbReference type="Gene3D" id="2.60.40.1120">
    <property type="entry name" value="Carboxypeptidase-like, regulatory domain"/>
    <property type="match status" value="1"/>
</dbReference>
<evidence type="ECO:0008006" key="4">
    <source>
        <dbReference type="Google" id="ProtNLM"/>
    </source>
</evidence>